<evidence type="ECO:0000256" key="1">
    <source>
        <dbReference type="SAM" id="MobiDB-lite"/>
    </source>
</evidence>
<proteinExistence type="predicted"/>
<name>A0A2T2X9K9_9FIRM</name>
<sequence>MEPVVVEVKSVLRQGLSLFTHMMDTVNELRPGQSLIIKSTFNPRPLVSQMRRRGYSVHQEKVGRTIVTTFTPGEARGTEEGQPSLRADTPIQGPEEFLDNRGLVPPEPMQRTLRKLEEVDIGTVVVIHNDRVPVFLLGQLDDEGYPYETAAQPDDSAIVRILKTH</sequence>
<accession>A0A2T2X9K9</accession>
<evidence type="ECO:0000313" key="4">
    <source>
        <dbReference type="Proteomes" id="UP000242699"/>
    </source>
</evidence>
<evidence type="ECO:0000313" key="3">
    <source>
        <dbReference type="EMBL" id="PSR31175.1"/>
    </source>
</evidence>
<feature type="region of interest" description="Disordered" evidence="1">
    <location>
        <begin position="73"/>
        <end position="104"/>
    </location>
</feature>
<dbReference type="InterPro" id="IPR018720">
    <property type="entry name" value="DUF2249"/>
</dbReference>
<dbReference type="AlphaFoldDB" id="A0A2T2X9K9"/>
<dbReference type="Pfam" id="PF10006">
    <property type="entry name" value="DUF2249"/>
    <property type="match status" value="1"/>
</dbReference>
<dbReference type="SUPFAM" id="SSF64307">
    <property type="entry name" value="SirA-like"/>
    <property type="match status" value="1"/>
</dbReference>
<dbReference type="Proteomes" id="UP000242699">
    <property type="component" value="Unassembled WGS sequence"/>
</dbReference>
<protein>
    <submittedName>
        <fullName evidence="3">Universal stress protein</fullName>
    </submittedName>
</protein>
<evidence type="ECO:0000259" key="2">
    <source>
        <dbReference type="Pfam" id="PF10006"/>
    </source>
</evidence>
<feature type="domain" description="DUF2249" evidence="2">
    <location>
        <begin position="98"/>
        <end position="162"/>
    </location>
</feature>
<organism evidence="3 4">
    <name type="scientific">Sulfobacillus benefaciens</name>
    <dbReference type="NCBI Taxonomy" id="453960"/>
    <lineage>
        <taxon>Bacteria</taxon>
        <taxon>Bacillati</taxon>
        <taxon>Bacillota</taxon>
        <taxon>Clostridia</taxon>
        <taxon>Eubacteriales</taxon>
        <taxon>Clostridiales Family XVII. Incertae Sedis</taxon>
        <taxon>Sulfobacillus</taxon>
    </lineage>
</organism>
<dbReference type="InterPro" id="IPR036868">
    <property type="entry name" value="TusA-like_sf"/>
</dbReference>
<dbReference type="EMBL" id="PXYT01000004">
    <property type="protein sequence ID" value="PSR31175.1"/>
    <property type="molecule type" value="Genomic_DNA"/>
</dbReference>
<gene>
    <name evidence="3" type="ORF">C7B43_03495</name>
</gene>
<reference evidence="3 4" key="1">
    <citation type="journal article" date="2014" name="BMC Genomics">
        <title>Comparison of environmental and isolate Sulfobacillus genomes reveals diverse carbon, sulfur, nitrogen, and hydrogen metabolisms.</title>
        <authorList>
            <person name="Justice N.B."/>
            <person name="Norman A."/>
            <person name="Brown C.T."/>
            <person name="Singh A."/>
            <person name="Thomas B.C."/>
            <person name="Banfield J.F."/>
        </authorList>
    </citation>
    <scope>NUCLEOTIDE SEQUENCE [LARGE SCALE GENOMIC DNA]</scope>
    <source>
        <strain evidence="3">AMDSBA1</strain>
    </source>
</reference>
<comment type="caution">
    <text evidence="3">The sequence shown here is derived from an EMBL/GenBank/DDBJ whole genome shotgun (WGS) entry which is preliminary data.</text>
</comment>